<name>A0A182I6P8_ANOAR</name>
<dbReference type="FunFam" id="3.40.50.720:FF:000149">
    <property type="entry name" value="15-hydroxyprostaglandin dehydrogenase [NAD(+)]"/>
    <property type="match status" value="1"/>
</dbReference>
<reference evidence="4" key="1">
    <citation type="submission" date="2022-08" db="UniProtKB">
        <authorList>
            <consortium name="EnsemblMetazoa"/>
        </authorList>
    </citation>
    <scope>IDENTIFICATION</scope>
    <source>
        <strain evidence="4">Dongola</strain>
    </source>
</reference>
<dbReference type="Proteomes" id="UP000075840">
    <property type="component" value="Unassembled WGS sequence"/>
</dbReference>
<sequence length="259" mass="27556">MSLAGQSAVVFGGCGGMGMAIGQHLLRQGVKKLCIVDVVELTDSNLSCLKESGRDALILCKICDISNRAALKQLLERDISEALGSIDILVNSAGIVESEVPDKLIGVNLTGVINSCLIALNLMSRAKGGKGGVIVNVASTAGLEPIPFLPTYCASKHGLIGFTRSLGVEPVYSETGVKFIIICPGGTRTRMFENCRTLSIEIEVLQTMFREFKHPYAPQSPDVVGACIVQAIVEGDNGSTWICNDGKIEIHSYPASRFL</sequence>
<proteinExistence type="inferred from homology"/>
<dbReference type="EMBL" id="APCN01003688">
    <property type="status" value="NOT_ANNOTATED_CDS"/>
    <property type="molecule type" value="Genomic_DNA"/>
</dbReference>
<accession>A0A182I6P8</accession>
<dbReference type="KEGG" id="aara:120908441"/>
<dbReference type="GO" id="GO:0005737">
    <property type="term" value="C:cytoplasm"/>
    <property type="evidence" value="ECO:0007669"/>
    <property type="project" value="TreeGrafter"/>
</dbReference>
<dbReference type="PROSITE" id="PS00061">
    <property type="entry name" value="ADH_SHORT"/>
    <property type="match status" value="1"/>
</dbReference>
<dbReference type="Pfam" id="PF00106">
    <property type="entry name" value="adh_short"/>
    <property type="match status" value="1"/>
</dbReference>
<protein>
    <submittedName>
        <fullName evidence="4">Uncharacterized protein</fullName>
    </submittedName>
</protein>
<evidence type="ECO:0000256" key="3">
    <source>
        <dbReference type="RuleBase" id="RU000363"/>
    </source>
</evidence>
<organism evidence="4 5">
    <name type="scientific">Anopheles arabiensis</name>
    <name type="common">Mosquito</name>
    <dbReference type="NCBI Taxonomy" id="7173"/>
    <lineage>
        <taxon>Eukaryota</taxon>
        <taxon>Metazoa</taxon>
        <taxon>Ecdysozoa</taxon>
        <taxon>Arthropoda</taxon>
        <taxon>Hexapoda</taxon>
        <taxon>Insecta</taxon>
        <taxon>Pterygota</taxon>
        <taxon>Neoptera</taxon>
        <taxon>Endopterygota</taxon>
        <taxon>Diptera</taxon>
        <taxon>Nematocera</taxon>
        <taxon>Culicoidea</taxon>
        <taxon>Culicidae</taxon>
        <taxon>Anophelinae</taxon>
        <taxon>Anopheles</taxon>
    </lineage>
</organism>
<keyword evidence="5" id="KW-1185">Reference proteome</keyword>
<comment type="similarity">
    <text evidence="1 3">Belongs to the short-chain dehydrogenases/reductases (SDR) family.</text>
</comment>
<dbReference type="RefSeq" id="XP_040175352.1">
    <property type="nucleotide sequence ID" value="XM_040319418.1"/>
</dbReference>
<dbReference type="SUPFAM" id="SSF51735">
    <property type="entry name" value="NAD(P)-binding Rossmann-fold domains"/>
    <property type="match status" value="1"/>
</dbReference>
<dbReference type="GO" id="GO:0016616">
    <property type="term" value="F:oxidoreductase activity, acting on the CH-OH group of donors, NAD or NADP as acceptor"/>
    <property type="evidence" value="ECO:0007669"/>
    <property type="project" value="TreeGrafter"/>
</dbReference>
<evidence type="ECO:0000256" key="1">
    <source>
        <dbReference type="ARBA" id="ARBA00006484"/>
    </source>
</evidence>
<dbReference type="PANTHER" id="PTHR44229:SF8">
    <property type="entry name" value="ALCOHOL DEHYDROGENASE-RELATED"/>
    <property type="match status" value="1"/>
</dbReference>
<dbReference type="VEuPathDB" id="VectorBase:AARA21_000100"/>
<keyword evidence="2" id="KW-0560">Oxidoreductase</keyword>
<dbReference type="InterPro" id="IPR036291">
    <property type="entry name" value="NAD(P)-bd_dom_sf"/>
</dbReference>
<dbReference type="InterPro" id="IPR020904">
    <property type="entry name" value="Sc_DH/Rdtase_CS"/>
</dbReference>
<dbReference type="PRINTS" id="PR01167">
    <property type="entry name" value="INSADHFAMILY"/>
</dbReference>
<dbReference type="Gene3D" id="3.40.50.720">
    <property type="entry name" value="NAD(P)-binding Rossmann-like Domain"/>
    <property type="match status" value="1"/>
</dbReference>
<dbReference type="PRINTS" id="PR00080">
    <property type="entry name" value="SDRFAMILY"/>
</dbReference>
<dbReference type="GeneID" id="120908441"/>
<dbReference type="AlphaFoldDB" id="A0A182I6P8"/>
<dbReference type="PANTHER" id="PTHR44229">
    <property type="entry name" value="15-HYDROXYPROSTAGLANDIN DEHYDROGENASE [NAD(+)]"/>
    <property type="match status" value="1"/>
</dbReference>
<evidence type="ECO:0000256" key="2">
    <source>
        <dbReference type="ARBA" id="ARBA00023002"/>
    </source>
</evidence>
<dbReference type="EnsemblMetazoa" id="AARA009252-RA">
    <property type="protein sequence ID" value="AARA009252-PA"/>
    <property type="gene ID" value="AARA009252"/>
</dbReference>
<evidence type="ECO:0000313" key="4">
    <source>
        <dbReference type="EnsemblMetazoa" id="AARA009252-PA"/>
    </source>
</evidence>
<evidence type="ECO:0000313" key="5">
    <source>
        <dbReference type="Proteomes" id="UP000075840"/>
    </source>
</evidence>
<dbReference type="InterPro" id="IPR002347">
    <property type="entry name" value="SDR_fam"/>
</dbReference>
<dbReference type="VEuPathDB" id="VectorBase:AARA009252"/>